<dbReference type="PANTHER" id="PTHR11178">
    <property type="entry name" value="IRON-SULFUR CLUSTER SCAFFOLD PROTEIN NFU-RELATED"/>
    <property type="match status" value="1"/>
</dbReference>
<dbReference type="Pfam" id="PF08712">
    <property type="entry name" value="Nfu_N"/>
    <property type="match status" value="1"/>
</dbReference>
<dbReference type="PANTHER" id="PTHR11178:SF1">
    <property type="entry name" value="NFU1 IRON-SULFUR CLUSTER SCAFFOLD HOMOLOG, MITOCHONDRIAL"/>
    <property type="match status" value="1"/>
</dbReference>
<feature type="region of interest" description="Disordered" evidence="2">
    <location>
        <begin position="161"/>
        <end position="190"/>
    </location>
</feature>
<dbReference type="SMART" id="SM00932">
    <property type="entry name" value="Nfu_N"/>
    <property type="match status" value="1"/>
</dbReference>
<dbReference type="SUPFAM" id="SSF117916">
    <property type="entry name" value="Fe-S cluster assembly (FSCA) domain-like"/>
    <property type="match status" value="1"/>
</dbReference>
<dbReference type="InterPro" id="IPR001075">
    <property type="entry name" value="NIF_FeS_clus_asmbl_NifU_C"/>
</dbReference>
<keyword evidence="5" id="KW-1185">Reference proteome</keyword>
<sequence>MSLRRSYPAASFTDQLSILTSFRGLQARRNHTDTRSSSQVSGASPTSDTTLREPQGPDGHATVRIELTPNPQARKFVIENGPLLGDAAPGTSRSYTQQQLRPHGESPLADRLFKVDGLSSVLIARDYITVVKSRDVEWQDVEELVTQCILDQLRSGVPAFRPTLPSEEFTGTNGVSQESGKESKAEEQEDLSEAIRELLHMRARPMLQADGGDLEMMRFDEDTGIVWVHLKGSCEGCPSSLITVKRGMKQMLQYYIPEVEDVRQCDENGDPLEDEEEEE</sequence>
<dbReference type="SUPFAM" id="SSF110836">
    <property type="entry name" value="Hypothetical protein SAV1430"/>
    <property type="match status" value="1"/>
</dbReference>
<feature type="domain" description="Scaffold protein Nfu/NifU N-terminal" evidence="3">
    <location>
        <begin position="63"/>
        <end position="156"/>
    </location>
</feature>
<dbReference type="AlphaFoldDB" id="A0A2A9MJV4"/>
<evidence type="ECO:0000256" key="1">
    <source>
        <dbReference type="ARBA" id="ARBA00006420"/>
    </source>
</evidence>
<dbReference type="VEuPathDB" id="ToxoDB:BESB_047230"/>
<reference evidence="4 5" key="1">
    <citation type="submission" date="2017-09" db="EMBL/GenBank/DDBJ databases">
        <title>Genome sequencing of Besnoitia besnoiti strain Bb-Ger1.</title>
        <authorList>
            <person name="Schares G."/>
            <person name="Venepally P."/>
            <person name="Lorenzi H.A."/>
        </authorList>
    </citation>
    <scope>NUCLEOTIDE SEQUENCE [LARGE SCALE GENOMIC DNA]</scope>
    <source>
        <strain evidence="4 5">Bb-Ger1</strain>
    </source>
</reference>
<dbReference type="OrthoDB" id="565552at2759"/>
<evidence type="ECO:0000313" key="5">
    <source>
        <dbReference type="Proteomes" id="UP000224006"/>
    </source>
</evidence>
<dbReference type="InterPro" id="IPR014824">
    <property type="entry name" value="Nfu/NifU_N"/>
</dbReference>
<dbReference type="Gene3D" id="3.30.1370.70">
    <property type="entry name" value="Scaffold protein Nfu/NifU, N-terminal domain"/>
    <property type="match status" value="1"/>
</dbReference>
<dbReference type="RefSeq" id="XP_029220540.1">
    <property type="nucleotide sequence ID" value="XM_029363174.1"/>
</dbReference>
<dbReference type="Gene3D" id="3.30.300.130">
    <property type="entry name" value="Fe-S cluster assembly (FSCA)"/>
    <property type="match status" value="1"/>
</dbReference>
<dbReference type="EMBL" id="NWUJ01000003">
    <property type="protein sequence ID" value="PFH36531.1"/>
    <property type="molecule type" value="Genomic_DNA"/>
</dbReference>
<dbReference type="GeneID" id="40309653"/>
<feature type="compositionally biased region" description="Polar residues" evidence="2">
    <location>
        <begin position="169"/>
        <end position="178"/>
    </location>
</feature>
<comment type="caution">
    <text evidence="4">The sequence shown here is derived from an EMBL/GenBank/DDBJ whole genome shotgun (WGS) entry which is preliminary data.</text>
</comment>
<comment type="similarity">
    <text evidence="1">Belongs to the NifU family.</text>
</comment>
<dbReference type="Proteomes" id="UP000224006">
    <property type="component" value="Chromosome III"/>
</dbReference>
<dbReference type="InterPro" id="IPR034904">
    <property type="entry name" value="FSCA_dom_sf"/>
</dbReference>
<accession>A0A2A9MJV4</accession>
<name>A0A2A9MJV4_BESBE</name>
<evidence type="ECO:0000256" key="2">
    <source>
        <dbReference type="SAM" id="MobiDB-lite"/>
    </source>
</evidence>
<feature type="compositionally biased region" description="Polar residues" evidence="2">
    <location>
        <begin position="35"/>
        <end position="49"/>
    </location>
</feature>
<dbReference type="Pfam" id="PF01106">
    <property type="entry name" value="NifU"/>
    <property type="match status" value="1"/>
</dbReference>
<proteinExistence type="inferred from homology"/>
<organism evidence="4 5">
    <name type="scientific">Besnoitia besnoiti</name>
    <name type="common">Apicomplexan protozoan</name>
    <dbReference type="NCBI Taxonomy" id="94643"/>
    <lineage>
        <taxon>Eukaryota</taxon>
        <taxon>Sar</taxon>
        <taxon>Alveolata</taxon>
        <taxon>Apicomplexa</taxon>
        <taxon>Conoidasida</taxon>
        <taxon>Coccidia</taxon>
        <taxon>Eucoccidiorida</taxon>
        <taxon>Eimeriorina</taxon>
        <taxon>Sarcocystidae</taxon>
        <taxon>Besnoitia</taxon>
    </lineage>
</organism>
<feature type="region of interest" description="Disordered" evidence="2">
    <location>
        <begin position="27"/>
        <end position="61"/>
    </location>
</feature>
<dbReference type="GO" id="GO:0005506">
    <property type="term" value="F:iron ion binding"/>
    <property type="evidence" value="ECO:0007669"/>
    <property type="project" value="InterPro"/>
</dbReference>
<protein>
    <submittedName>
        <fullName evidence="4">NifU family domain-containing protein</fullName>
    </submittedName>
</protein>
<evidence type="ECO:0000313" key="4">
    <source>
        <dbReference type="EMBL" id="PFH36531.1"/>
    </source>
</evidence>
<evidence type="ECO:0000259" key="3">
    <source>
        <dbReference type="SMART" id="SM00932"/>
    </source>
</evidence>
<dbReference type="InterPro" id="IPR036498">
    <property type="entry name" value="Nfu/NifU_N_sf"/>
</dbReference>
<gene>
    <name evidence="4" type="ORF">BESB_047230</name>
</gene>
<dbReference type="GO" id="GO:0051536">
    <property type="term" value="F:iron-sulfur cluster binding"/>
    <property type="evidence" value="ECO:0007669"/>
    <property type="project" value="InterPro"/>
</dbReference>
<dbReference type="GO" id="GO:0016226">
    <property type="term" value="P:iron-sulfur cluster assembly"/>
    <property type="evidence" value="ECO:0007669"/>
    <property type="project" value="InterPro"/>
</dbReference>
<dbReference type="STRING" id="94643.A0A2A9MJV4"/>
<dbReference type="KEGG" id="bbes:BESB_047230"/>